<dbReference type="AlphaFoldDB" id="A0A5A7Q6C0"/>
<sequence length="144" mass="17140">MKATAFSSPTSACPVRELGKIRSAAFLSSRTARRFRAAEKPPRLRQVIRRHRLRDRFLTADGERVQDVNLKQNKIFYDLSQTTYSLLPWLRHSTGKAPFPWRRLALGPQHQFYLRFHVGRWWRFFQNLCGHGGRWDFRRREGRA</sequence>
<reference evidence="2" key="1">
    <citation type="journal article" date="2019" name="Curr. Biol.">
        <title>Genome Sequence of Striga asiatica Provides Insight into the Evolution of Plant Parasitism.</title>
        <authorList>
            <person name="Yoshida S."/>
            <person name="Kim S."/>
            <person name="Wafula E.K."/>
            <person name="Tanskanen J."/>
            <person name="Kim Y.M."/>
            <person name="Honaas L."/>
            <person name="Yang Z."/>
            <person name="Spallek T."/>
            <person name="Conn C.E."/>
            <person name="Ichihashi Y."/>
            <person name="Cheong K."/>
            <person name="Cui S."/>
            <person name="Der J.P."/>
            <person name="Gundlach H."/>
            <person name="Jiao Y."/>
            <person name="Hori C."/>
            <person name="Ishida J.K."/>
            <person name="Kasahara H."/>
            <person name="Kiba T."/>
            <person name="Kim M.S."/>
            <person name="Koo N."/>
            <person name="Laohavisit A."/>
            <person name="Lee Y.H."/>
            <person name="Lumba S."/>
            <person name="McCourt P."/>
            <person name="Mortimer J.C."/>
            <person name="Mutuku J.M."/>
            <person name="Nomura T."/>
            <person name="Sasaki-Sekimoto Y."/>
            <person name="Seto Y."/>
            <person name="Wang Y."/>
            <person name="Wakatake T."/>
            <person name="Sakakibara H."/>
            <person name="Demura T."/>
            <person name="Yamaguchi S."/>
            <person name="Yoneyama K."/>
            <person name="Manabe R.I."/>
            <person name="Nelson D.C."/>
            <person name="Schulman A.H."/>
            <person name="Timko M.P."/>
            <person name="dePamphilis C.W."/>
            <person name="Choi D."/>
            <person name="Shirasu K."/>
        </authorList>
    </citation>
    <scope>NUCLEOTIDE SEQUENCE [LARGE SCALE GENOMIC DNA]</scope>
    <source>
        <strain evidence="2">cv. UVA1</strain>
    </source>
</reference>
<comment type="caution">
    <text evidence="1">The sequence shown here is derived from an EMBL/GenBank/DDBJ whole genome shotgun (WGS) entry which is preliminary data.</text>
</comment>
<dbReference type="EMBL" id="BKCP01005960">
    <property type="protein sequence ID" value="GER40770.1"/>
    <property type="molecule type" value="Genomic_DNA"/>
</dbReference>
<gene>
    <name evidence="1" type="ORF">STAS_17458</name>
</gene>
<proteinExistence type="predicted"/>
<evidence type="ECO:0000313" key="1">
    <source>
        <dbReference type="EMBL" id="GER40770.1"/>
    </source>
</evidence>
<evidence type="ECO:0000313" key="2">
    <source>
        <dbReference type="Proteomes" id="UP000325081"/>
    </source>
</evidence>
<dbReference type="Proteomes" id="UP000325081">
    <property type="component" value="Unassembled WGS sequence"/>
</dbReference>
<accession>A0A5A7Q6C0</accession>
<name>A0A5A7Q6C0_STRAF</name>
<protein>
    <submittedName>
        <fullName evidence="1">Ribosome-binding factor A</fullName>
    </submittedName>
</protein>
<keyword evidence="2" id="KW-1185">Reference proteome</keyword>
<organism evidence="1 2">
    <name type="scientific">Striga asiatica</name>
    <name type="common">Asiatic witchweed</name>
    <name type="synonym">Buchnera asiatica</name>
    <dbReference type="NCBI Taxonomy" id="4170"/>
    <lineage>
        <taxon>Eukaryota</taxon>
        <taxon>Viridiplantae</taxon>
        <taxon>Streptophyta</taxon>
        <taxon>Embryophyta</taxon>
        <taxon>Tracheophyta</taxon>
        <taxon>Spermatophyta</taxon>
        <taxon>Magnoliopsida</taxon>
        <taxon>eudicotyledons</taxon>
        <taxon>Gunneridae</taxon>
        <taxon>Pentapetalae</taxon>
        <taxon>asterids</taxon>
        <taxon>lamiids</taxon>
        <taxon>Lamiales</taxon>
        <taxon>Orobanchaceae</taxon>
        <taxon>Buchnereae</taxon>
        <taxon>Striga</taxon>
    </lineage>
</organism>